<name>A0AAE3VJS8_9BACT</name>
<reference evidence="2" key="1">
    <citation type="submission" date="2023-07" db="EMBL/GenBank/DDBJ databases">
        <title>Genomic Encyclopedia of Type Strains, Phase IV (KMG-IV): sequencing the most valuable type-strain genomes for metagenomic binning, comparative biology and taxonomic classification.</title>
        <authorList>
            <person name="Goeker M."/>
        </authorList>
    </citation>
    <scope>NUCLEOTIDE SEQUENCE</scope>
    <source>
        <strain evidence="2">DSM 24202</strain>
    </source>
</reference>
<dbReference type="CDD" id="cd03135">
    <property type="entry name" value="GATase1_DJ-1"/>
    <property type="match status" value="1"/>
</dbReference>
<sequence length="184" mass="18808">MSEQAIALLLAPGFEEIEAVTPIDVLRRAGFTVKVAAVGGNKGTVVGAHGIPVVCDCEVGDLKAEALQMVILPGGLPGATNLAASAAVCSLVKAVHDQGGWATAICAAPLALQAAGVLTDHAYTCYPSVEQKIGGKYSGKRIEKDRRVVTGCGPGASLEFALELVRCLGKRDIADQLAKGMLVG</sequence>
<dbReference type="InterPro" id="IPR002818">
    <property type="entry name" value="DJ-1/PfpI"/>
</dbReference>
<dbReference type="Pfam" id="PF01965">
    <property type="entry name" value="DJ-1_PfpI"/>
    <property type="match status" value="1"/>
</dbReference>
<dbReference type="PANTHER" id="PTHR48094:SF12">
    <property type="entry name" value="PARKINSON DISEASE PROTEIN 7 HOMOLOG"/>
    <property type="match status" value="1"/>
</dbReference>
<proteinExistence type="predicted"/>
<dbReference type="SUPFAM" id="SSF52317">
    <property type="entry name" value="Class I glutamine amidotransferase-like"/>
    <property type="match status" value="1"/>
</dbReference>
<dbReference type="GO" id="GO:0005737">
    <property type="term" value="C:cytoplasm"/>
    <property type="evidence" value="ECO:0007669"/>
    <property type="project" value="TreeGrafter"/>
</dbReference>
<dbReference type="Gene3D" id="3.40.50.880">
    <property type="match status" value="1"/>
</dbReference>
<dbReference type="InterPro" id="IPR029062">
    <property type="entry name" value="Class_I_gatase-like"/>
</dbReference>
<keyword evidence="3" id="KW-1185">Reference proteome</keyword>
<evidence type="ECO:0000313" key="2">
    <source>
        <dbReference type="EMBL" id="MDQ0291753.1"/>
    </source>
</evidence>
<accession>A0AAE3VJS8</accession>
<dbReference type="EMBL" id="JAUSVL010000001">
    <property type="protein sequence ID" value="MDQ0291753.1"/>
    <property type="molecule type" value="Genomic_DNA"/>
</dbReference>
<evidence type="ECO:0000313" key="3">
    <source>
        <dbReference type="Proteomes" id="UP001238163"/>
    </source>
</evidence>
<dbReference type="NCBIfam" id="TIGR01383">
    <property type="entry name" value="not_thiJ"/>
    <property type="match status" value="1"/>
</dbReference>
<dbReference type="PANTHER" id="PTHR48094">
    <property type="entry name" value="PROTEIN/NUCLEIC ACID DEGLYCASE DJ-1-RELATED"/>
    <property type="match status" value="1"/>
</dbReference>
<dbReference type="InterPro" id="IPR050325">
    <property type="entry name" value="Prot/Nucl_acid_deglycase"/>
</dbReference>
<evidence type="ECO:0000259" key="1">
    <source>
        <dbReference type="Pfam" id="PF01965"/>
    </source>
</evidence>
<protein>
    <submittedName>
        <fullName evidence="2">4-methyl-5(B-hydroxyethyl)-thiazole monophosphate biosynthesis</fullName>
    </submittedName>
</protein>
<dbReference type="AlphaFoldDB" id="A0AAE3VJS8"/>
<dbReference type="Proteomes" id="UP001238163">
    <property type="component" value="Unassembled WGS sequence"/>
</dbReference>
<dbReference type="RefSeq" id="WP_307264999.1">
    <property type="nucleotide sequence ID" value="NZ_JAUSVL010000001.1"/>
</dbReference>
<gene>
    <name evidence="2" type="ORF">J3R75_003860</name>
</gene>
<organism evidence="2 3">
    <name type="scientific">Oligosphaera ethanolica</name>
    <dbReference type="NCBI Taxonomy" id="760260"/>
    <lineage>
        <taxon>Bacteria</taxon>
        <taxon>Pseudomonadati</taxon>
        <taxon>Lentisphaerota</taxon>
        <taxon>Oligosphaeria</taxon>
        <taxon>Oligosphaerales</taxon>
        <taxon>Oligosphaeraceae</taxon>
        <taxon>Oligosphaera</taxon>
    </lineage>
</organism>
<feature type="domain" description="DJ-1/PfpI" evidence="1">
    <location>
        <begin position="6"/>
        <end position="166"/>
    </location>
</feature>
<dbReference type="InterPro" id="IPR006287">
    <property type="entry name" value="DJ-1"/>
</dbReference>
<comment type="caution">
    <text evidence="2">The sequence shown here is derived from an EMBL/GenBank/DDBJ whole genome shotgun (WGS) entry which is preliminary data.</text>
</comment>